<gene>
    <name evidence="3" type="primary">sufE</name>
    <name evidence="3" type="ORF">Mal48_41460</name>
</gene>
<dbReference type="PANTHER" id="PTHR43597">
    <property type="entry name" value="SULFUR ACCEPTOR PROTEIN CSDE"/>
    <property type="match status" value="1"/>
</dbReference>
<accession>A0A517QTB3</accession>
<evidence type="ECO:0000256" key="1">
    <source>
        <dbReference type="ARBA" id="ARBA00010282"/>
    </source>
</evidence>
<protein>
    <submittedName>
        <fullName evidence="3">Cysteine desulfuration protein SufE</fullName>
    </submittedName>
</protein>
<organism evidence="3 4">
    <name type="scientific">Thalassoglobus polymorphus</name>
    <dbReference type="NCBI Taxonomy" id="2527994"/>
    <lineage>
        <taxon>Bacteria</taxon>
        <taxon>Pseudomonadati</taxon>
        <taxon>Planctomycetota</taxon>
        <taxon>Planctomycetia</taxon>
        <taxon>Planctomycetales</taxon>
        <taxon>Planctomycetaceae</taxon>
        <taxon>Thalassoglobus</taxon>
    </lineage>
</organism>
<dbReference type="Pfam" id="PF02657">
    <property type="entry name" value="SufE"/>
    <property type="match status" value="1"/>
</dbReference>
<proteinExistence type="inferred from homology"/>
<dbReference type="Proteomes" id="UP000315724">
    <property type="component" value="Chromosome"/>
</dbReference>
<dbReference type="EMBL" id="CP036267">
    <property type="protein sequence ID" value="QDT34873.1"/>
    <property type="molecule type" value="Genomic_DNA"/>
</dbReference>
<dbReference type="PANTHER" id="PTHR43597:SF5">
    <property type="entry name" value="SUFE-LIKE PROTEIN 2, CHLOROPLASTIC"/>
    <property type="match status" value="1"/>
</dbReference>
<dbReference type="KEGG" id="tpol:Mal48_41460"/>
<evidence type="ECO:0000259" key="2">
    <source>
        <dbReference type="Pfam" id="PF02657"/>
    </source>
</evidence>
<dbReference type="RefSeq" id="WP_197441837.1">
    <property type="nucleotide sequence ID" value="NZ_CP036267.1"/>
</dbReference>
<sequence>MSSTTYMTLEELKEEFEFLGDWEARCDFLIDLGFELPKLPDDAKIEPNRVHGCQSNVWLIASVNEDHEPATIRFLANSDAMIVNGLIAVLMAIYDDKTPEEIVETDVEEIFHELELDRYLSPARKNGLFGMVKRVRQIAILAASQDSE</sequence>
<name>A0A517QTB3_9PLAN</name>
<feature type="domain" description="Fe-S metabolism associated" evidence="2">
    <location>
        <begin position="14"/>
        <end position="137"/>
    </location>
</feature>
<dbReference type="InterPro" id="IPR003808">
    <property type="entry name" value="Fe-S_metab-assoc_dom"/>
</dbReference>
<keyword evidence="4" id="KW-1185">Reference proteome</keyword>
<reference evidence="3 4" key="1">
    <citation type="submission" date="2019-02" db="EMBL/GenBank/DDBJ databases">
        <title>Deep-cultivation of Planctomycetes and their phenomic and genomic characterization uncovers novel biology.</title>
        <authorList>
            <person name="Wiegand S."/>
            <person name="Jogler M."/>
            <person name="Boedeker C."/>
            <person name="Pinto D."/>
            <person name="Vollmers J."/>
            <person name="Rivas-Marin E."/>
            <person name="Kohn T."/>
            <person name="Peeters S.H."/>
            <person name="Heuer A."/>
            <person name="Rast P."/>
            <person name="Oberbeckmann S."/>
            <person name="Bunk B."/>
            <person name="Jeske O."/>
            <person name="Meyerdierks A."/>
            <person name="Storesund J.E."/>
            <person name="Kallscheuer N."/>
            <person name="Luecker S."/>
            <person name="Lage O.M."/>
            <person name="Pohl T."/>
            <person name="Merkel B.J."/>
            <person name="Hornburger P."/>
            <person name="Mueller R.-W."/>
            <person name="Bruemmer F."/>
            <person name="Labrenz M."/>
            <person name="Spormann A.M."/>
            <person name="Op den Camp H."/>
            <person name="Overmann J."/>
            <person name="Amann R."/>
            <person name="Jetten M.S.M."/>
            <person name="Mascher T."/>
            <person name="Medema M.H."/>
            <person name="Devos D.P."/>
            <person name="Kaster A.-K."/>
            <person name="Ovreas L."/>
            <person name="Rohde M."/>
            <person name="Galperin M.Y."/>
            <person name="Jogler C."/>
        </authorList>
    </citation>
    <scope>NUCLEOTIDE SEQUENCE [LARGE SCALE GENOMIC DNA]</scope>
    <source>
        <strain evidence="3 4">Mal48</strain>
    </source>
</reference>
<dbReference type="SUPFAM" id="SSF82649">
    <property type="entry name" value="SufE/NifU"/>
    <property type="match status" value="1"/>
</dbReference>
<dbReference type="AlphaFoldDB" id="A0A517QTB3"/>
<evidence type="ECO:0000313" key="4">
    <source>
        <dbReference type="Proteomes" id="UP000315724"/>
    </source>
</evidence>
<evidence type="ECO:0000313" key="3">
    <source>
        <dbReference type="EMBL" id="QDT34873.1"/>
    </source>
</evidence>
<comment type="similarity">
    <text evidence="1">Belongs to the SufE family.</text>
</comment>
<dbReference type="Gene3D" id="3.90.1010.10">
    <property type="match status" value="1"/>
</dbReference>